<dbReference type="InterPro" id="IPR029154">
    <property type="entry name" value="HIBADH-like_NADP-bd"/>
</dbReference>
<dbReference type="KEGG" id="scas:SACC_26550"/>
<keyword evidence="7" id="KW-1185">Reference proteome</keyword>
<dbReference type="InterPro" id="IPR002204">
    <property type="entry name" value="3-OH-isobutyrate_DH-rel_CS"/>
</dbReference>
<dbReference type="AlphaFoldDB" id="A0AAQ4CV07"/>
<evidence type="ECO:0000256" key="2">
    <source>
        <dbReference type="ARBA" id="ARBA00023002"/>
    </source>
</evidence>
<dbReference type="GO" id="GO:0051287">
    <property type="term" value="F:NAD binding"/>
    <property type="evidence" value="ECO:0007669"/>
    <property type="project" value="InterPro"/>
</dbReference>
<evidence type="ECO:0000259" key="4">
    <source>
        <dbReference type="Pfam" id="PF03446"/>
    </source>
</evidence>
<dbReference type="SUPFAM" id="SSF48179">
    <property type="entry name" value="6-phosphogluconate dehydrogenase C-terminal domain-like"/>
    <property type="match status" value="1"/>
</dbReference>
<dbReference type="GeneID" id="68867376"/>
<dbReference type="InterPro" id="IPR036291">
    <property type="entry name" value="NAD(P)-bd_dom_sf"/>
</dbReference>
<dbReference type="RefSeq" id="WP_229570062.1">
    <property type="nucleotide sequence ID" value="NZ_AP025226.1"/>
</dbReference>
<dbReference type="Pfam" id="PF14833">
    <property type="entry name" value="NAD_binding_11"/>
    <property type="match status" value="1"/>
</dbReference>
<dbReference type="PROSITE" id="PS00895">
    <property type="entry name" value="3_HYDROXYISOBUT_DH"/>
    <property type="match status" value="1"/>
</dbReference>
<dbReference type="Pfam" id="PF03446">
    <property type="entry name" value="NAD_binding_2"/>
    <property type="match status" value="1"/>
</dbReference>
<dbReference type="GO" id="GO:0016491">
    <property type="term" value="F:oxidoreductase activity"/>
    <property type="evidence" value="ECO:0007669"/>
    <property type="project" value="UniProtKB-KW"/>
</dbReference>
<evidence type="ECO:0000313" key="7">
    <source>
        <dbReference type="Proteomes" id="UP001319921"/>
    </source>
</evidence>
<dbReference type="PANTHER" id="PTHR43060">
    <property type="entry name" value="3-HYDROXYISOBUTYRATE DEHYDROGENASE-LIKE 1, MITOCHONDRIAL-RELATED"/>
    <property type="match status" value="1"/>
</dbReference>
<organism evidence="6 7">
    <name type="scientific">Saccharolobus caldissimus</name>
    <dbReference type="NCBI Taxonomy" id="1702097"/>
    <lineage>
        <taxon>Archaea</taxon>
        <taxon>Thermoproteota</taxon>
        <taxon>Thermoprotei</taxon>
        <taxon>Sulfolobales</taxon>
        <taxon>Sulfolobaceae</taxon>
        <taxon>Saccharolobus</taxon>
    </lineage>
</organism>
<evidence type="ECO:0000313" key="6">
    <source>
        <dbReference type="EMBL" id="BDB99638.1"/>
    </source>
</evidence>
<evidence type="ECO:0000256" key="3">
    <source>
        <dbReference type="ARBA" id="ARBA00023027"/>
    </source>
</evidence>
<evidence type="ECO:0000259" key="5">
    <source>
        <dbReference type="Pfam" id="PF14833"/>
    </source>
</evidence>
<name>A0AAQ4CV07_9CREN</name>
<reference evidence="6 7" key="1">
    <citation type="journal article" date="2022" name="Microbiol. Resour. Announc.">
        <title>Complete Genome Sequence of the Hyperthermophilic and Acidophilic Archaeon Saccharolobus caldissimus Strain HS-3T.</title>
        <authorList>
            <person name="Sakai H.D."/>
            <person name="Kurosawa N."/>
        </authorList>
    </citation>
    <scope>NUCLEOTIDE SEQUENCE [LARGE SCALE GENOMIC DNA]</scope>
    <source>
        <strain evidence="6 7">JCM32116</strain>
    </source>
</reference>
<dbReference type="EMBL" id="AP025226">
    <property type="protein sequence ID" value="BDB99638.1"/>
    <property type="molecule type" value="Genomic_DNA"/>
</dbReference>
<protein>
    <submittedName>
        <fullName evidence="6">6-phosphogluconate dehydrogenase</fullName>
    </submittedName>
</protein>
<feature type="domain" description="3-hydroxyisobutyrate dehydrogenase-like NAD-binding" evidence="5">
    <location>
        <begin position="162"/>
        <end position="282"/>
    </location>
</feature>
<keyword evidence="3" id="KW-0520">NAD</keyword>
<keyword evidence="2" id="KW-0560">Oxidoreductase</keyword>
<dbReference type="InterPro" id="IPR013328">
    <property type="entry name" value="6PGD_dom2"/>
</dbReference>
<dbReference type="GO" id="GO:0050661">
    <property type="term" value="F:NADP binding"/>
    <property type="evidence" value="ECO:0007669"/>
    <property type="project" value="InterPro"/>
</dbReference>
<dbReference type="SUPFAM" id="SSF51735">
    <property type="entry name" value="NAD(P)-binding Rossmann-fold domains"/>
    <property type="match status" value="1"/>
</dbReference>
<dbReference type="PANTHER" id="PTHR43060:SF15">
    <property type="entry name" value="3-HYDROXYISOBUTYRATE DEHYDROGENASE-LIKE 1, MITOCHONDRIAL-RELATED"/>
    <property type="match status" value="1"/>
</dbReference>
<comment type="similarity">
    <text evidence="1">Belongs to the HIBADH-related family.</text>
</comment>
<dbReference type="PIRSF" id="PIRSF000103">
    <property type="entry name" value="HIBADH"/>
    <property type="match status" value="1"/>
</dbReference>
<dbReference type="Gene3D" id="1.10.1040.10">
    <property type="entry name" value="N-(1-d-carboxylethyl)-l-norvaline Dehydrogenase, domain 2"/>
    <property type="match status" value="1"/>
</dbReference>
<feature type="domain" description="6-phosphogluconate dehydrogenase NADP-binding" evidence="4">
    <location>
        <begin position="2"/>
        <end position="159"/>
    </location>
</feature>
<evidence type="ECO:0000256" key="1">
    <source>
        <dbReference type="ARBA" id="ARBA00009080"/>
    </source>
</evidence>
<dbReference type="Gene3D" id="3.40.50.720">
    <property type="entry name" value="NAD(P)-binding Rossmann-like Domain"/>
    <property type="match status" value="1"/>
</dbReference>
<proteinExistence type="inferred from homology"/>
<dbReference type="InterPro" id="IPR015815">
    <property type="entry name" value="HIBADH-related"/>
</dbReference>
<dbReference type="InterPro" id="IPR008927">
    <property type="entry name" value="6-PGluconate_DH-like_C_sf"/>
</dbReference>
<gene>
    <name evidence="6" type="ORF">SACC_26550</name>
</gene>
<dbReference type="InterPro" id="IPR006115">
    <property type="entry name" value="6PGDH_NADP-bd"/>
</dbReference>
<accession>A0AAQ4CV07</accession>
<sequence>MKVGFIGLGIMGFPMASNLIKAGYDLTVYNRTIEKAEKLKGAKVARSPKEVAENSDVVISMVTDAPDVEEILFGENGVVKSNKRGLIFVDMSTNSPEFAKKTAKRLSEYGIEFLDAPVTGGDKGAREGTLTIMVGGKESIFKQVEPIFRAMGKTIIYVGDVGSGQALKLCNQVVVALNMVAVVEGLLLARSFGIDDEKLFTVLSTGAANSFTVQYYLPKIMKGDFEPGFKAAHLKKDLKYALEIANSKSLPLLGTSLALQLYNAMVSIGMGEKGTQGLIKVYEKMISK</sequence>
<dbReference type="Proteomes" id="UP001319921">
    <property type="component" value="Chromosome"/>
</dbReference>